<protein>
    <submittedName>
        <fullName evidence="2">Uncharacterized protein</fullName>
    </submittedName>
</protein>
<proteinExistence type="predicted"/>
<dbReference type="Proteomes" id="UP000471031">
    <property type="component" value="Unassembled WGS sequence"/>
</dbReference>
<sequence length="389" mass="44465">MTLNPEWFLYLGAVPVVLIFSYFLFRFWSSRKYRLAAGKVQPEASILLVTKNSENLTDHVLQRLLQAKDRFKSVTVIDLGSIDKTVEKAQERLADVQGKEIIPLLNRLSLESPFNRIKPRLDDDVVLVVNVARLAERNPNVYVPDLFLPLEDILTKNLPAPDNRIDGVNLLYLDRMEREKNRHVLNEYITVTLSNIRMRLEAFAEKGKLAPERMEAHLQEMQAYLDRSITHLQQLTLLLGPADLAGESVEGRLLSLFDGFSRDYQVSINFDVSGSAVNPPEPIALLVVSICQELLYTLFQSNLSSAIQVQAHFRRKELQLLFRFLAPREKAERWFQPDQGLPYHVLHSIQNRLALIGGKLRLHVKGSEKVSIYVRLPIDQLKRQPSPAG</sequence>
<reference evidence="2 3" key="1">
    <citation type="submission" date="2020-01" db="EMBL/GenBank/DDBJ databases">
        <title>Whole genome sequence of Heliobacterium gestii DSM 11169.</title>
        <authorList>
            <person name="Kyndt J.A."/>
            <person name="Meyer T.E."/>
        </authorList>
    </citation>
    <scope>NUCLEOTIDE SEQUENCE [LARGE SCALE GENOMIC DNA]</scope>
    <source>
        <strain evidence="2 3">DSM 11169</strain>
    </source>
</reference>
<keyword evidence="3" id="KW-1185">Reference proteome</keyword>
<comment type="caution">
    <text evidence="2">The sequence shown here is derived from an EMBL/GenBank/DDBJ whole genome shotgun (WGS) entry which is preliminary data.</text>
</comment>
<gene>
    <name evidence="2" type="ORF">GTO89_05420</name>
</gene>
<keyword evidence="1" id="KW-1133">Transmembrane helix</keyword>
<dbReference type="AlphaFoldDB" id="A0A845LCW3"/>
<dbReference type="RefSeq" id="WP_161261058.1">
    <property type="nucleotide sequence ID" value="NZ_JAFBDC010000003.1"/>
</dbReference>
<feature type="transmembrane region" description="Helical" evidence="1">
    <location>
        <begin position="7"/>
        <end position="25"/>
    </location>
</feature>
<organism evidence="2 3">
    <name type="scientific">Heliomicrobium gestii</name>
    <name type="common">Heliobacterium gestii</name>
    <dbReference type="NCBI Taxonomy" id="2699"/>
    <lineage>
        <taxon>Bacteria</taxon>
        <taxon>Bacillati</taxon>
        <taxon>Bacillota</taxon>
        <taxon>Clostridia</taxon>
        <taxon>Eubacteriales</taxon>
        <taxon>Heliobacteriaceae</taxon>
        <taxon>Heliomicrobium</taxon>
    </lineage>
</organism>
<keyword evidence="1" id="KW-0812">Transmembrane</keyword>
<evidence type="ECO:0000313" key="2">
    <source>
        <dbReference type="EMBL" id="MZP42479.1"/>
    </source>
</evidence>
<evidence type="ECO:0000313" key="3">
    <source>
        <dbReference type="Proteomes" id="UP000471031"/>
    </source>
</evidence>
<dbReference type="EMBL" id="WXEX01000004">
    <property type="protein sequence ID" value="MZP42479.1"/>
    <property type="molecule type" value="Genomic_DNA"/>
</dbReference>
<keyword evidence="1" id="KW-0472">Membrane</keyword>
<accession>A0A845LCW3</accession>
<evidence type="ECO:0000256" key="1">
    <source>
        <dbReference type="SAM" id="Phobius"/>
    </source>
</evidence>
<name>A0A845LCW3_HELGE</name>